<organism evidence="1 2">
    <name type="scientific">Tetradesmus obliquus</name>
    <name type="common">Green alga</name>
    <name type="synonym">Acutodesmus obliquus</name>
    <dbReference type="NCBI Taxonomy" id="3088"/>
    <lineage>
        <taxon>Eukaryota</taxon>
        <taxon>Viridiplantae</taxon>
        <taxon>Chlorophyta</taxon>
        <taxon>core chlorophytes</taxon>
        <taxon>Chlorophyceae</taxon>
        <taxon>CS clade</taxon>
        <taxon>Sphaeropleales</taxon>
        <taxon>Scenedesmaceae</taxon>
        <taxon>Tetradesmus</taxon>
    </lineage>
</organism>
<dbReference type="AlphaFoldDB" id="A0A383VLE5"/>
<keyword evidence="2" id="KW-1185">Reference proteome</keyword>
<protein>
    <submittedName>
        <fullName evidence="1">Uncharacterized protein</fullName>
    </submittedName>
</protein>
<evidence type="ECO:0000313" key="1">
    <source>
        <dbReference type="EMBL" id="SZX66368.1"/>
    </source>
</evidence>
<evidence type="ECO:0000313" key="2">
    <source>
        <dbReference type="Proteomes" id="UP000256970"/>
    </source>
</evidence>
<proteinExistence type="predicted"/>
<reference evidence="1 2" key="1">
    <citation type="submission" date="2016-10" db="EMBL/GenBank/DDBJ databases">
        <authorList>
            <person name="Cai Z."/>
        </authorList>
    </citation>
    <scope>NUCLEOTIDE SEQUENCE [LARGE SCALE GENOMIC DNA]</scope>
</reference>
<dbReference type="Proteomes" id="UP000256970">
    <property type="component" value="Unassembled WGS sequence"/>
</dbReference>
<gene>
    <name evidence="1" type="ORF">BQ4739_LOCUS6784</name>
</gene>
<sequence>MSSNGVLLARPPSAAAAAALRIRTSASSSSLAVVESAPSSSNDLANYALLRSAQPSSSADLVLSPNSSSSNSNMQRWSQMWFEAMVQTVVKQLDGAPFILKVTARPLLQMQLIRIHPAELSLGWEHVQRKHLNQQPAAAAGSDHDAIILVHPVVSEQQPCVVSQVRGQPCHNCPHGSSSSSQSAAACSYDQVEADEMMSGKFGDCCNGDGHAHQQHQHHSSPSSSSSCSSESKLAFYGLVVQTRDLQDSLQGCYLLKTMQLSQHHGGGAGCHCTHYSLNRVCQGPSLQQQFQASWLV</sequence>
<dbReference type="PANTHER" id="PTHR35127:SF1">
    <property type="entry name" value="GENOME ASSEMBLY, CHROMOSOME: A10"/>
    <property type="match status" value="1"/>
</dbReference>
<accession>A0A383VLE5</accession>
<dbReference type="PANTHER" id="PTHR35127">
    <property type="entry name" value="OS03G0736900 PROTEIN"/>
    <property type="match status" value="1"/>
</dbReference>
<dbReference type="EMBL" id="FNXT01000700">
    <property type="protein sequence ID" value="SZX66368.1"/>
    <property type="molecule type" value="Genomic_DNA"/>
</dbReference>
<name>A0A383VLE5_TETOB</name>